<evidence type="ECO:0000256" key="3">
    <source>
        <dbReference type="ARBA" id="ARBA00023125"/>
    </source>
</evidence>
<gene>
    <name evidence="5" type="ORF">JMN32_18860</name>
</gene>
<dbReference type="Pfam" id="PF01420">
    <property type="entry name" value="Methylase_S"/>
    <property type="match status" value="2"/>
</dbReference>
<evidence type="ECO:0000259" key="4">
    <source>
        <dbReference type="Pfam" id="PF01420"/>
    </source>
</evidence>
<keyword evidence="6" id="KW-1185">Reference proteome</keyword>
<dbReference type="AlphaFoldDB" id="A0A937KD97"/>
<proteinExistence type="inferred from homology"/>
<dbReference type="PANTHER" id="PTHR30408:SF13">
    <property type="entry name" value="TYPE I RESTRICTION ENZYME HINDI SPECIFICITY SUBUNIT"/>
    <property type="match status" value="1"/>
</dbReference>
<keyword evidence="5" id="KW-0378">Hydrolase</keyword>
<dbReference type="InterPro" id="IPR044946">
    <property type="entry name" value="Restrct_endonuc_typeI_TRD_sf"/>
</dbReference>
<dbReference type="SUPFAM" id="SSF116734">
    <property type="entry name" value="DNA methylase specificity domain"/>
    <property type="match status" value="2"/>
</dbReference>
<name>A0A937KD97_9BACT</name>
<keyword evidence="5" id="KW-0540">Nuclease</keyword>
<organism evidence="5 6">
    <name type="scientific">Fulvivirga marina</name>
    <dbReference type="NCBI Taxonomy" id="2494733"/>
    <lineage>
        <taxon>Bacteria</taxon>
        <taxon>Pseudomonadati</taxon>
        <taxon>Bacteroidota</taxon>
        <taxon>Cytophagia</taxon>
        <taxon>Cytophagales</taxon>
        <taxon>Fulvivirgaceae</taxon>
        <taxon>Fulvivirga</taxon>
    </lineage>
</organism>
<dbReference type="PANTHER" id="PTHR30408">
    <property type="entry name" value="TYPE-1 RESTRICTION ENZYME ECOKI SPECIFICITY PROTEIN"/>
    <property type="match status" value="1"/>
</dbReference>
<dbReference type="EMBL" id="JAEUGD010000061">
    <property type="protein sequence ID" value="MBL6448382.1"/>
    <property type="molecule type" value="Genomic_DNA"/>
</dbReference>
<keyword evidence="3" id="KW-0238">DNA-binding</keyword>
<dbReference type="GO" id="GO:0009307">
    <property type="term" value="P:DNA restriction-modification system"/>
    <property type="evidence" value="ECO:0007669"/>
    <property type="project" value="UniProtKB-KW"/>
</dbReference>
<evidence type="ECO:0000313" key="5">
    <source>
        <dbReference type="EMBL" id="MBL6448382.1"/>
    </source>
</evidence>
<feature type="domain" description="Type I restriction modification DNA specificity" evidence="4">
    <location>
        <begin position="2"/>
        <end position="152"/>
    </location>
</feature>
<dbReference type="GO" id="GO:0003677">
    <property type="term" value="F:DNA binding"/>
    <property type="evidence" value="ECO:0007669"/>
    <property type="project" value="UniProtKB-KW"/>
</dbReference>
<feature type="domain" description="Type I restriction modification DNA specificity" evidence="4">
    <location>
        <begin position="205"/>
        <end position="383"/>
    </location>
</feature>
<comment type="caution">
    <text evidence="5">The sequence shown here is derived from an EMBL/GenBank/DDBJ whole genome shotgun (WGS) entry which is preliminary data.</text>
</comment>
<comment type="similarity">
    <text evidence="1">Belongs to the type-I restriction system S methylase family.</text>
</comment>
<dbReference type="Proteomes" id="UP000614216">
    <property type="component" value="Unassembled WGS sequence"/>
</dbReference>
<dbReference type="RefSeq" id="WP_202857919.1">
    <property type="nucleotide sequence ID" value="NZ_JAEUGD010000061.1"/>
</dbReference>
<reference evidence="5" key="1">
    <citation type="submission" date="2021-01" db="EMBL/GenBank/DDBJ databases">
        <title>Fulvivirga kasyanovii gen. nov., sp nov., a novel member of the phylum Bacteroidetes isolated from seawater in a mussel farm.</title>
        <authorList>
            <person name="Zhao L.-H."/>
            <person name="Wang Z.-J."/>
        </authorList>
    </citation>
    <scope>NUCLEOTIDE SEQUENCE</scope>
    <source>
        <strain evidence="5">29W222</strain>
    </source>
</reference>
<protein>
    <submittedName>
        <fullName evidence="5">Restriction endonuclease subunit S</fullName>
    </submittedName>
</protein>
<evidence type="ECO:0000256" key="1">
    <source>
        <dbReference type="ARBA" id="ARBA00010923"/>
    </source>
</evidence>
<dbReference type="CDD" id="cd17267">
    <property type="entry name" value="RMtype1_S_EcoAO83I-TRD1-CR1_like"/>
    <property type="match status" value="1"/>
</dbReference>
<accession>A0A937KD97</accession>
<dbReference type="Gene3D" id="3.90.220.20">
    <property type="entry name" value="DNA methylase specificity domains"/>
    <property type="match status" value="2"/>
</dbReference>
<dbReference type="GO" id="GO:0004519">
    <property type="term" value="F:endonuclease activity"/>
    <property type="evidence" value="ECO:0007669"/>
    <property type="project" value="UniProtKB-KW"/>
</dbReference>
<keyword evidence="5" id="KW-0255">Endonuclease</keyword>
<evidence type="ECO:0000313" key="6">
    <source>
        <dbReference type="Proteomes" id="UP000614216"/>
    </source>
</evidence>
<dbReference type="InterPro" id="IPR052021">
    <property type="entry name" value="Type-I_RS_S_subunit"/>
</dbReference>
<sequence>MKYKRLGDIVNFKRGYDLPSYNRIDGPYPIISSSGKSGCHNEYKAEGEGIIIGRYGTLGRPHYINGKYWPHNTALYVTNFKGNYPKYIYYLLSCLGNLQTADKSTVPGINRNDLHEINIPYIDNYQKEIADALWKLDSKIELNNKINTELEAMAKLIYDYWFVQFDFPISKEQAVLMGKPDLEGKPYKSSGGKMVYNEQLKREIPEGWEVKELGDLGSFKNGVNYNPSNPGKIACPIINVRNISASSYFLKNEDLDTVYLRESDVKKYSVHDGSIIIARSGIPGATRLISDITENTLYCGFAIHYQLEDLSQKIPVFFFLKSIEQAINQGSGGTILKNVNQGTLNALKIVLPETGNNLLKRFNDKIQPMFDKINLIQKENQKLSELRDWLLPMLMNGQVTIKDAVHYVNEHTVSMAAEGKEGYGE</sequence>
<evidence type="ECO:0000256" key="2">
    <source>
        <dbReference type="ARBA" id="ARBA00022747"/>
    </source>
</evidence>
<dbReference type="InterPro" id="IPR000055">
    <property type="entry name" value="Restrct_endonuc_typeI_TRD"/>
</dbReference>
<keyword evidence="2" id="KW-0680">Restriction system</keyword>